<dbReference type="EMBL" id="OU896719">
    <property type="protein sequence ID" value="CAG9816184.1"/>
    <property type="molecule type" value="Genomic_DNA"/>
</dbReference>
<sequence length="447" mass="50185">MNPNQKEQDDEDYDPHLHRELEDPSTNFETFLNLLKGVLGTGILAMPEGFKYAGMINGIVCTMLIGIFSTYCFHVLVRSQYVLCKKNKIGLLPYPHSMKAALAIGPKWMRRFSKYAGGITNFFLIAYQIGTLCVYVIFVGVNIKTVFDQYIERKILLTFYILMSLPLCLMLMCVKNFKMFAKVSLFGNVVALLTIGVIGYYVFQDLPSFGNRPAFGNWADFPLYFGTSLFAIQSVPVVVSVENNMATPANFLERFGSLNIGFGIVTVLYTIVAMMGYWKYGEDIKSSITLNFPAEEAVGQSIRVLYSISIVSSYGLNGIVPIRIIWDDYVANLQYFNEANNCKKLMWEYALRIVMVLFTFLMALTIPHLGLFISLVGGFCLSMLGIAFPALMEICVLWPDRLGKHKWMLWKDLCIVAIGFVGFGASCYASIRDIYTELSAGNTIGST</sequence>
<dbReference type="AlphaFoldDB" id="A0A9N9X3P2"/>
<accession>A0A9N9X3P2</accession>
<dbReference type="Pfam" id="PF01490">
    <property type="entry name" value="Aa_trans"/>
    <property type="match status" value="1"/>
</dbReference>
<keyword evidence="2 5" id="KW-0812">Transmembrane</keyword>
<dbReference type="Proteomes" id="UP001153737">
    <property type="component" value="Chromosome 13"/>
</dbReference>
<keyword evidence="3 5" id="KW-1133">Transmembrane helix</keyword>
<dbReference type="GO" id="GO:0015179">
    <property type="term" value="F:L-amino acid transmembrane transporter activity"/>
    <property type="evidence" value="ECO:0007669"/>
    <property type="project" value="TreeGrafter"/>
</dbReference>
<evidence type="ECO:0000313" key="8">
    <source>
        <dbReference type="Proteomes" id="UP001153737"/>
    </source>
</evidence>
<keyword evidence="8" id="KW-1185">Reference proteome</keyword>
<reference evidence="7" key="2">
    <citation type="submission" date="2022-10" db="EMBL/GenBank/DDBJ databases">
        <authorList>
            <consortium name="ENA_rothamsted_submissions"/>
            <consortium name="culmorum"/>
            <person name="King R."/>
        </authorList>
    </citation>
    <scope>NUCLEOTIDE SEQUENCE</scope>
</reference>
<feature type="transmembrane region" description="Helical" evidence="5">
    <location>
        <begin position="185"/>
        <end position="203"/>
    </location>
</feature>
<dbReference type="OrthoDB" id="1684102at2759"/>
<gene>
    <name evidence="7" type="ORF">PHAECO_LOCUS3501</name>
</gene>
<feature type="transmembrane region" description="Helical" evidence="5">
    <location>
        <begin position="155"/>
        <end position="173"/>
    </location>
</feature>
<evidence type="ECO:0000256" key="4">
    <source>
        <dbReference type="ARBA" id="ARBA00023136"/>
    </source>
</evidence>
<feature type="transmembrane region" description="Helical" evidence="5">
    <location>
        <begin position="55"/>
        <end position="77"/>
    </location>
</feature>
<dbReference type="PANTHER" id="PTHR22950">
    <property type="entry name" value="AMINO ACID TRANSPORTER"/>
    <property type="match status" value="1"/>
</dbReference>
<comment type="subcellular location">
    <subcellularLocation>
        <location evidence="1">Membrane</location>
        <topology evidence="1">Multi-pass membrane protein</topology>
    </subcellularLocation>
</comment>
<name>A0A9N9X3P2_PHACE</name>
<feature type="transmembrane region" description="Helical" evidence="5">
    <location>
        <begin position="119"/>
        <end position="143"/>
    </location>
</feature>
<protein>
    <recommendedName>
        <fullName evidence="6">Amino acid transporter transmembrane domain-containing protein</fullName>
    </recommendedName>
</protein>
<proteinExistence type="predicted"/>
<dbReference type="InterPro" id="IPR013057">
    <property type="entry name" value="AA_transpt_TM"/>
</dbReference>
<feature type="transmembrane region" description="Helical" evidence="5">
    <location>
        <begin position="223"/>
        <end position="243"/>
    </location>
</feature>
<feature type="transmembrane region" description="Helical" evidence="5">
    <location>
        <begin position="255"/>
        <end position="278"/>
    </location>
</feature>
<feature type="domain" description="Amino acid transporter transmembrane" evidence="6">
    <location>
        <begin position="25"/>
        <end position="431"/>
    </location>
</feature>
<feature type="transmembrane region" description="Helical" evidence="5">
    <location>
        <begin position="347"/>
        <end position="366"/>
    </location>
</feature>
<evidence type="ECO:0000256" key="1">
    <source>
        <dbReference type="ARBA" id="ARBA00004141"/>
    </source>
</evidence>
<organism evidence="7 8">
    <name type="scientific">Phaedon cochleariae</name>
    <name type="common">Mustard beetle</name>
    <dbReference type="NCBI Taxonomy" id="80249"/>
    <lineage>
        <taxon>Eukaryota</taxon>
        <taxon>Metazoa</taxon>
        <taxon>Ecdysozoa</taxon>
        <taxon>Arthropoda</taxon>
        <taxon>Hexapoda</taxon>
        <taxon>Insecta</taxon>
        <taxon>Pterygota</taxon>
        <taxon>Neoptera</taxon>
        <taxon>Endopterygota</taxon>
        <taxon>Coleoptera</taxon>
        <taxon>Polyphaga</taxon>
        <taxon>Cucujiformia</taxon>
        <taxon>Chrysomeloidea</taxon>
        <taxon>Chrysomelidae</taxon>
        <taxon>Chrysomelinae</taxon>
        <taxon>Chrysomelini</taxon>
        <taxon>Phaedon</taxon>
    </lineage>
</organism>
<feature type="transmembrane region" description="Helical" evidence="5">
    <location>
        <begin position="304"/>
        <end position="326"/>
    </location>
</feature>
<evidence type="ECO:0000256" key="3">
    <source>
        <dbReference type="ARBA" id="ARBA00022989"/>
    </source>
</evidence>
<dbReference type="PANTHER" id="PTHR22950:SF340">
    <property type="entry name" value="AMINO ACID TRANSPORTER TRANSMEMBRANE DOMAIN-CONTAINING PROTEIN-RELATED"/>
    <property type="match status" value="1"/>
</dbReference>
<feature type="transmembrane region" description="Helical" evidence="5">
    <location>
        <begin position="372"/>
        <end position="397"/>
    </location>
</feature>
<evidence type="ECO:0000256" key="2">
    <source>
        <dbReference type="ARBA" id="ARBA00022692"/>
    </source>
</evidence>
<reference evidence="7" key="1">
    <citation type="submission" date="2022-01" db="EMBL/GenBank/DDBJ databases">
        <authorList>
            <person name="King R."/>
        </authorList>
    </citation>
    <scope>NUCLEOTIDE SEQUENCE</scope>
</reference>
<evidence type="ECO:0000259" key="6">
    <source>
        <dbReference type="Pfam" id="PF01490"/>
    </source>
</evidence>
<evidence type="ECO:0000256" key="5">
    <source>
        <dbReference type="SAM" id="Phobius"/>
    </source>
</evidence>
<feature type="transmembrane region" description="Helical" evidence="5">
    <location>
        <begin position="409"/>
        <end position="431"/>
    </location>
</feature>
<dbReference type="GO" id="GO:0005774">
    <property type="term" value="C:vacuolar membrane"/>
    <property type="evidence" value="ECO:0007669"/>
    <property type="project" value="TreeGrafter"/>
</dbReference>
<evidence type="ECO:0000313" key="7">
    <source>
        <dbReference type="EMBL" id="CAG9816184.1"/>
    </source>
</evidence>
<keyword evidence="4 5" id="KW-0472">Membrane</keyword>